<dbReference type="Proteomes" id="UP000017973">
    <property type="component" value="Unassembled WGS sequence"/>
</dbReference>
<reference evidence="2 3" key="1">
    <citation type="journal article" date="2014" name="Genome Announc.">
        <title>Draft Genome Sequence of Brevibacillus panacihumi Strain W25, a Halotolerant Hydrocarbon-Degrading Bacterium.</title>
        <authorList>
            <person name="Wang X."/>
            <person name="Jin D."/>
            <person name="Zhou L."/>
            <person name="Wu L."/>
            <person name="An W."/>
            <person name="Chen Y."/>
            <person name="Zhao L."/>
        </authorList>
    </citation>
    <scope>NUCLEOTIDE SEQUENCE [LARGE SCALE GENOMIC DNA]</scope>
    <source>
        <strain evidence="2 3">W25</strain>
    </source>
</reference>
<dbReference type="RefSeq" id="WP_023557276.1">
    <property type="nucleotide sequence ID" value="NZ_KI629785.1"/>
</dbReference>
<dbReference type="AlphaFoldDB" id="V6M212"/>
<gene>
    <name evidence="2" type="ORF">T458_17085</name>
</gene>
<keyword evidence="3" id="KW-1185">Reference proteome</keyword>
<evidence type="ECO:0000313" key="3">
    <source>
        <dbReference type="Proteomes" id="UP000017973"/>
    </source>
</evidence>
<accession>V6M212</accession>
<dbReference type="Pfam" id="PF03358">
    <property type="entry name" value="FMN_red"/>
    <property type="match status" value="1"/>
</dbReference>
<organism evidence="2 3">
    <name type="scientific">Brevibacillus panacihumi W25</name>
    <dbReference type="NCBI Taxonomy" id="1408254"/>
    <lineage>
        <taxon>Bacteria</taxon>
        <taxon>Bacillati</taxon>
        <taxon>Bacillota</taxon>
        <taxon>Bacilli</taxon>
        <taxon>Bacillales</taxon>
        <taxon>Paenibacillaceae</taxon>
        <taxon>Brevibacillus</taxon>
    </lineage>
</organism>
<feature type="domain" description="NADPH-dependent FMN reductase-like" evidence="1">
    <location>
        <begin position="14"/>
        <end position="83"/>
    </location>
</feature>
<dbReference type="PATRIC" id="fig|1408254.3.peg.3362"/>
<dbReference type="InterPro" id="IPR029039">
    <property type="entry name" value="Flavoprotein-like_sf"/>
</dbReference>
<dbReference type="HOGENOM" id="CLU_2380568_0_0_9"/>
<dbReference type="OrthoDB" id="9812295at2"/>
<evidence type="ECO:0000313" key="2">
    <source>
        <dbReference type="EMBL" id="EST52671.1"/>
    </source>
</evidence>
<comment type="caution">
    <text evidence="2">The sequence shown here is derived from an EMBL/GenBank/DDBJ whole genome shotgun (WGS) entry which is preliminary data.</text>
</comment>
<dbReference type="Gene3D" id="3.40.50.360">
    <property type="match status" value="1"/>
</dbReference>
<dbReference type="STRING" id="1408254.T458_17085"/>
<evidence type="ECO:0000259" key="1">
    <source>
        <dbReference type="Pfam" id="PF03358"/>
    </source>
</evidence>
<dbReference type="InterPro" id="IPR005025">
    <property type="entry name" value="FMN_Rdtase-like_dom"/>
</dbReference>
<dbReference type="EMBL" id="AYJU01000017">
    <property type="protein sequence ID" value="EST52671.1"/>
    <property type="molecule type" value="Genomic_DNA"/>
</dbReference>
<dbReference type="eggNOG" id="COG0431">
    <property type="taxonomic scope" value="Bacteria"/>
</dbReference>
<protein>
    <submittedName>
        <fullName evidence="2">NADPH-dependent FMN reductase</fullName>
    </submittedName>
</protein>
<dbReference type="SUPFAM" id="SSF52218">
    <property type="entry name" value="Flavoproteins"/>
    <property type="match status" value="1"/>
</dbReference>
<dbReference type="GO" id="GO:0016491">
    <property type="term" value="F:oxidoreductase activity"/>
    <property type="evidence" value="ECO:0007669"/>
    <property type="project" value="InterPro"/>
</dbReference>
<name>V6M212_9BACL</name>
<proteinExistence type="predicted"/>
<sequence length="94" mass="10665">MIVEGSACYQSENIIGSTRQGRNGEAVAKWVYDFATERNDNAKYELVDLADFNLPFYGSAIPEAMQEEAKAHIQAWSEKMASFERALQKSTYYL</sequence>